<dbReference type="InterPro" id="IPR005036">
    <property type="entry name" value="CBM21_dom"/>
</dbReference>
<proteinExistence type="predicted"/>
<feature type="region of interest" description="Disordered" evidence="1">
    <location>
        <begin position="635"/>
        <end position="657"/>
    </location>
</feature>
<sequence length="1288" mass="143705">MEALYIQSLVEDGVTKQEEGWEKSGEDEGGAMEASSPVDSTDEETDEDSELVPPPVAVRRKVSFADAFGLNLVSVKEFDNVEATETETSQSPEGEAAHPQEEIYLTCLFTVPSTPEELDQRLQVQMVELESIELLRGTTTLRGVIRVVNLCYTKFVYARISLDHWNSYFDLLAEYVPGSSDRKTDRFTFKYTLVPPFDREGTRVEFCLRYETSVGCFWANNKDMNYVLFCHQKGQMREYGPQVVEESASYKSKRSCLRANRRGSTEDKTKEAINAATSLAGAETIFKAEEPDRKTVDSESSEIQSLLRCEEHKRLVDSTGNQHRATNLACVKDLPQRRQRVPKAYSPDSPSGQNISHPLPSSWGNSASSLYKRQKKHPNEVLTYHQIPLLPLDWNNDKRHQWGTADMDDIWTGGGKMTLAKASEENIGDRPPGNDMWETLLNGADDTSDKGISVCDVWQAFLNGPSCKDHSDVPESEWLQTAASVSPSNDKEPQTRYASSSQDFQGFQVGMDTPTTLHAHTSAACQLLSDSHETSSANTALNTEDHQPAEGCGRSPRDDNTVTQDASQRSQTNSVTDTLQEFSLKGATSVSEGSVDSSTKCHKHAIWERERKRIIGEAEAIGGDEPFTPHTADLVTSSGESKTTDMTAMPESHNARTLDSISQGARLHEGLSSSKEGEVTGTAHNAMDDTLAFRETIRQGTKDGEGFVYSTSRQGAEERIVMNCVENKISGEEELFRPLKMEECEISQRYVDEKECEEFRLNQKSEKPLLENEGNENEIGAAQSHSDKFNPKQICEENSALKSETGERVLVSNQKEERTCLSAIVRQQQEINPSSQATHTVDSSYRINVFQSDHDRFRPSPTDKCIPHLAEVVELRWTHAQEGVGSEIAPEEMMLKEKDTVRELRHRPETLERTEEDVSQGDKDERMSVGELKIEAMAELMGNVDHPQVESKKLPSESKEREWSAEVERYQPVECKKSSEGTKEPITAENPVALEVIESGLEKMLIEAFVADLVRGICEEVFQKVQDCNRDTNVIDSTGGRLAEIPDITQDGHLLFEKDLTDAFDSGVFSLTQLATDPHSSLCRGPQPTVTTKSSESSPEEKSQSLSARDQPHFLSELQTDLNSSAHLSRGLAATLAPQSRPPLTKSAQTLSSPKDQEDCSEIKERSVTRQETGGQTGDCTVVQKESFNQSVHPSHKPLSAFSEKLAESEGLIRWSILYILSHITSLLLCALLVVGFFVMVFLYDLPSFFALYIFSLCWWFYKWRRRHATADTETTGQAAGLQQKGRC</sequence>
<reference evidence="4" key="2">
    <citation type="submission" date="2025-08" db="UniProtKB">
        <authorList>
            <consortium name="Ensembl"/>
        </authorList>
    </citation>
    <scope>IDENTIFICATION</scope>
</reference>
<keyword evidence="2" id="KW-0812">Transmembrane</keyword>
<dbReference type="PANTHER" id="PTHR12307">
    <property type="entry name" value="PROTEIN PHOSPHATASE 1 REGULATORY SUBUNIT"/>
    <property type="match status" value="1"/>
</dbReference>
<dbReference type="Gene3D" id="2.60.40.2440">
    <property type="entry name" value="Carbohydrate binding type-21 domain"/>
    <property type="match status" value="1"/>
</dbReference>
<evidence type="ECO:0000256" key="2">
    <source>
        <dbReference type="SAM" id="Phobius"/>
    </source>
</evidence>
<evidence type="ECO:0000313" key="5">
    <source>
        <dbReference type="Proteomes" id="UP000265040"/>
    </source>
</evidence>
<name>A0A7N6ADR9_ANATE</name>
<dbReference type="InterPro" id="IPR050782">
    <property type="entry name" value="PP1_regulatory_subunit_3"/>
</dbReference>
<feature type="domain" description="CBM21" evidence="3">
    <location>
        <begin position="119"/>
        <end position="229"/>
    </location>
</feature>
<feature type="region of interest" description="Disordered" evidence="1">
    <location>
        <begin position="529"/>
        <end position="577"/>
    </location>
</feature>
<dbReference type="GO" id="GO:0000164">
    <property type="term" value="C:protein phosphatase type 1 complex"/>
    <property type="evidence" value="ECO:0007669"/>
    <property type="project" value="TreeGrafter"/>
</dbReference>
<reference evidence="4" key="1">
    <citation type="submission" date="2021-04" db="EMBL/GenBank/DDBJ databases">
        <authorList>
            <consortium name="Wellcome Sanger Institute Data Sharing"/>
        </authorList>
    </citation>
    <scope>NUCLEOTIDE SEQUENCE [LARGE SCALE GENOMIC DNA]</scope>
</reference>
<dbReference type="Ensembl" id="ENSATET00000072754.2">
    <property type="protein sequence ID" value="ENSATEP00000046877.1"/>
    <property type="gene ID" value="ENSATEG00000029307.2"/>
</dbReference>
<dbReference type="Pfam" id="PF03370">
    <property type="entry name" value="CBM_21"/>
    <property type="match status" value="1"/>
</dbReference>
<dbReference type="PANTHER" id="PTHR12307:SF2">
    <property type="entry name" value="PROTEIN PHOSPHATASE 1 REGULATORY SUBUNIT 3A"/>
    <property type="match status" value="1"/>
</dbReference>
<feature type="compositionally biased region" description="Acidic residues" evidence="1">
    <location>
        <begin position="40"/>
        <end position="50"/>
    </location>
</feature>
<feature type="region of interest" description="Disordered" evidence="1">
    <location>
        <begin position="481"/>
        <end position="501"/>
    </location>
</feature>
<protein>
    <recommendedName>
        <fullName evidence="3">CBM21 domain-containing protein</fullName>
    </recommendedName>
</protein>
<dbReference type="CDD" id="cd22255">
    <property type="entry name" value="PBD_PPP1R3A"/>
    <property type="match status" value="1"/>
</dbReference>
<reference evidence="4" key="3">
    <citation type="submission" date="2025-09" db="UniProtKB">
        <authorList>
            <consortium name="Ensembl"/>
        </authorList>
    </citation>
    <scope>IDENTIFICATION</scope>
</reference>
<dbReference type="RefSeq" id="XP_026217021.1">
    <property type="nucleotide sequence ID" value="XM_026361236.1"/>
</dbReference>
<evidence type="ECO:0000259" key="3">
    <source>
        <dbReference type="PROSITE" id="PS51159"/>
    </source>
</evidence>
<dbReference type="GeneTree" id="ENSGT00940000157682"/>
<keyword evidence="2" id="KW-0472">Membrane</keyword>
<keyword evidence="5" id="KW-1185">Reference proteome</keyword>
<feature type="compositionally biased region" description="Basic and acidic residues" evidence="1">
    <location>
        <begin position="947"/>
        <end position="965"/>
    </location>
</feature>
<evidence type="ECO:0000313" key="4">
    <source>
        <dbReference type="Ensembl" id="ENSATEP00000046877.1"/>
    </source>
</evidence>
<feature type="region of interest" description="Disordered" evidence="1">
    <location>
        <begin position="1"/>
        <end position="56"/>
    </location>
</feature>
<dbReference type="InterPro" id="IPR038175">
    <property type="entry name" value="CBM21_dom_sf"/>
</dbReference>
<dbReference type="OrthoDB" id="1881at2759"/>
<dbReference type="PROSITE" id="PS51159">
    <property type="entry name" value="CBM21"/>
    <property type="match status" value="1"/>
</dbReference>
<feature type="compositionally biased region" description="Polar residues" evidence="1">
    <location>
        <begin position="561"/>
        <end position="577"/>
    </location>
</feature>
<keyword evidence="2" id="KW-1133">Transmembrane helix</keyword>
<dbReference type="Proteomes" id="UP000265040">
    <property type="component" value="Chromosome 23"/>
</dbReference>
<feature type="compositionally biased region" description="Basic and acidic residues" evidence="1">
    <location>
        <begin position="13"/>
        <end position="26"/>
    </location>
</feature>
<accession>A0A7N6ADR9</accession>
<feature type="region of interest" description="Disordered" evidence="1">
    <location>
        <begin position="333"/>
        <end position="361"/>
    </location>
</feature>
<feature type="transmembrane region" description="Helical" evidence="2">
    <location>
        <begin position="1246"/>
        <end position="1262"/>
    </location>
</feature>
<organism evidence="4 5">
    <name type="scientific">Anabas testudineus</name>
    <name type="common">Climbing perch</name>
    <name type="synonym">Anthias testudineus</name>
    <dbReference type="NCBI Taxonomy" id="64144"/>
    <lineage>
        <taxon>Eukaryota</taxon>
        <taxon>Metazoa</taxon>
        <taxon>Chordata</taxon>
        <taxon>Craniata</taxon>
        <taxon>Vertebrata</taxon>
        <taxon>Euteleostomi</taxon>
        <taxon>Actinopterygii</taxon>
        <taxon>Neopterygii</taxon>
        <taxon>Teleostei</taxon>
        <taxon>Neoteleostei</taxon>
        <taxon>Acanthomorphata</taxon>
        <taxon>Anabantaria</taxon>
        <taxon>Anabantiformes</taxon>
        <taxon>Anabantoidei</taxon>
        <taxon>Anabantidae</taxon>
        <taxon>Anabas</taxon>
    </lineage>
</organism>
<dbReference type="CTD" id="101883146"/>
<feature type="region of interest" description="Disordered" evidence="1">
    <location>
        <begin position="945"/>
        <end position="965"/>
    </location>
</feature>
<dbReference type="GO" id="GO:0005979">
    <property type="term" value="P:regulation of glycogen biosynthetic process"/>
    <property type="evidence" value="ECO:0007669"/>
    <property type="project" value="TreeGrafter"/>
</dbReference>
<feature type="region of interest" description="Disordered" evidence="1">
    <location>
        <begin position="1135"/>
        <end position="1178"/>
    </location>
</feature>
<feature type="region of interest" description="Disordered" evidence="1">
    <location>
        <begin position="1077"/>
        <end position="1109"/>
    </location>
</feature>
<dbReference type="GeneID" id="113162958"/>
<evidence type="ECO:0000256" key="1">
    <source>
        <dbReference type="SAM" id="MobiDB-lite"/>
    </source>
</evidence>
<dbReference type="GO" id="GO:0008157">
    <property type="term" value="F:protein phosphatase 1 binding"/>
    <property type="evidence" value="ECO:0007669"/>
    <property type="project" value="TreeGrafter"/>
</dbReference>
<dbReference type="InParanoid" id="A0A7N6ADR9"/>
<dbReference type="GO" id="GO:2001069">
    <property type="term" value="F:glycogen binding"/>
    <property type="evidence" value="ECO:0007669"/>
    <property type="project" value="TreeGrafter"/>
</dbReference>
<feature type="compositionally biased region" description="Polar residues" evidence="1">
    <location>
        <begin position="635"/>
        <end position="646"/>
    </location>
</feature>
<feature type="compositionally biased region" description="Basic and acidic residues" evidence="1">
    <location>
        <begin position="1155"/>
        <end position="1169"/>
    </location>
</feature>